<reference evidence="1 2" key="1">
    <citation type="journal article" date="2013" name="PLoS ONE">
        <title>Genomic and secretomic analyses reveal unique features of the lignocellulolytic enzyme system of Penicillium decumbens.</title>
        <authorList>
            <person name="Liu G."/>
            <person name="Zhang L."/>
            <person name="Wei X."/>
            <person name="Zou G."/>
            <person name="Qin Y."/>
            <person name="Ma L."/>
            <person name="Li J."/>
            <person name="Zheng H."/>
            <person name="Wang S."/>
            <person name="Wang C."/>
            <person name="Xun L."/>
            <person name="Zhao G.-P."/>
            <person name="Zhou Z."/>
            <person name="Qu Y."/>
        </authorList>
    </citation>
    <scope>NUCLEOTIDE SEQUENCE [LARGE SCALE GENOMIC DNA]</scope>
    <source>
        <strain evidence="2">114-2 / CGMCC 5302</strain>
    </source>
</reference>
<dbReference type="AlphaFoldDB" id="S7ZH43"/>
<keyword evidence="2" id="KW-1185">Reference proteome</keyword>
<protein>
    <submittedName>
        <fullName evidence="1">Uncharacterized protein</fullName>
    </submittedName>
</protein>
<sequence>MERGSVSLRGPVIPGGRACRASSMAFSASGDCRRKTSIMQITACSIASKIHAYRRMYQRYPREKQDPKEREKKKTLVFGDGRVKSAHPGLYEGMTTTYFHRNRHKDGTWTRRDNFAFDNQDETFHKTSIQYGIFVIKST</sequence>
<proteinExistence type="predicted"/>
<evidence type="ECO:0000313" key="1">
    <source>
        <dbReference type="EMBL" id="EPS27986.1"/>
    </source>
</evidence>
<organism evidence="1 2">
    <name type="scientific">Penicillium oxalicum (strain 114-2 / CGMCC 5302)</name>
    <name type="common">Penicillium decumbens</name>
    <dbReference type="NCBI Taxonomy" id="933388"/>
    <lineage>
        <taxon>Eukaryota</taxon>
        <taxon>Fungi</taxon>
        <taxon>Dikarya</taxon>
        <taxon>Ascomycota</taxon>
        <taxon>Pezizomycotina</taxon>
        <taxon>Eurotiomycetes</taxon>
        <taxon>Eurotiomycetidae</taxon>
        <taxon>Eurotiales</taxon>
        <taxon>Aspergillaceae</taxon>
        <taxon>Penicillium</taxon>
    </lineage>
</organism>
<evidence type="ECO:0000313" key="2">
    <source>
        <dbReference type="Proteomes" id="UP000019376"/>
    </source>
</evidence>
<dbReference type="Proteomes" id="UP000019376">
    <property type="component" value="Unassembled WGS sequence"/>
</dbReference>
<dbReference type="EMBL" id="KB644410">
    <property type="protein sequence ID" value="EPS27986.1"/>
    <property type="molecule type" value="Genomic_DNA"/>
</dbReference>
<dbReference type="HOGENOM" id="CLU_1845780_0_0_1"/>
<accession>S7ZH43</accession>
<gene>
    <name evidence="1" type="ORF">PDE_02931</name>
</gene>
<name>S7ZH43_PENO1</name>